<dbReference type="Proteomes" id="UP000430404">
    <property type="component" value="Unassembled WGS sequence"/>
</dbReference>
<evidence type="ECO:0000313" key="3">
    <source>
        <dbReference type="EMBL" id="VXA55565.1"/>
    </source>
</evidence>
<dbReference type="InterPro" id="IPR006680">
    <property type="entry name" value="Amidohydro-rel"/>
</dbReference>
<sequence length="363" mass="41488">MTRLDFAIIDPHIHQWDPYHTPHSAALLVKALGKYPRVMDRVVRLVKPKPLLDSLGLTEYALRPYLPEHYQADSSPFSVESVVHVEANWHHHKGLGVVEETDWIQQLDFKAQGLKLGAIVATADPRDRKFKDILKAHQQASPRFLGIRKMAAWHQDKGVYRWCDQPHLYQNKKFLTGFEQLAKLDLSFDAWGYSTQLNEITALARQFPETRIVVDHLATPVGLFGAVGKKTGMTQSQRDAIFKQWQQDLARLAEQKNVHAKISGLMMPVLGHTFYKQGRTASIAEMVSLLTPIIQHAISVFGKERIMFASNFPMDKPNTRLNDLIHAYIQMLSPYGDQALHAIFRQNAANFYQLPLEPSYEKF</sequence>
<dbReference type="EMBL" id="CABWKZ010000015">
    <property type="protein sequence ID" value="VXA55565.1"/>
    <property type="molecule type" value="Genomic_DNA"/>
</dbReference>
<comment type="similarity">
    <text evidence="1">Belongs to the metallo-dependent hydrolases superfamily.</text>
</comment>
<dbReference type="InterPro" id="IPR052350">
    <property type="entry name" value="Metallo-dep_Lactonases"/>
</dbReference>
<organism evidence="3 4">
    <name type="scientific">Acinetobacter proteolyticus</name>
    <dbReference type="NCBI Taxonomy" id="1776741"/>
    <lineage>
        <taxon>Bacteria</taxon>
        <taxon>Pseudomonadati</taxon>
        <taxon>Pseudomonadota</taxon>
        <taxon>Gammaproteobacteria</taxon>
        <taxon>Moraxellales</taxon>
        <taxon>Moraxellaceae</taxon>
        <taxon>Acinetobacter</taxon>
    </lineage>
</organism>
<dbReference type="PANTHER" id="PTHR43569:SF1">
    <property type="entry name" value="BLL3371 PROTEIN"/>
    <property type="match status" value="1"/>
</dbReference>
<dbReference type="PANTHER" id="PTHR43569">
    <property type="entry name" value="AMIDOHYDROLASE"/>
    <property type="match status" value="1"/>
</dbReference>
<dbReference type="SUPFAM" id="SSF51556">
    <property type="entry name" value="Metallo-dependent hydrolases"/>
    <property type="match status" value="1"/>
</dbReference>
<keyword evidence="3" id="KW-0378">Hydrolase</keyword>
<proteinExistence type="inferred from homology"/>
<name>A0A653K5C4_9GAMM</name>
<dbReference type="GO" id="GO:0016787">
    <property type="term" value="F:hydrolase activity"/>
    <property type="evidence" value="ECO:0007669"/>
    <property type="project" value="UniProtKB-KW"/>
</dbReference>
<evidence type="ECO:0000313" key="4">
    <source>
        <dbReference type="Proteomes" id="UP000430404"/>
    </source>
</evidence>
<feature type="domain" description="Amidohydrolase-related" evidence="2">
    <location>
        <begin position="9"/>
        <end position="354"/>
    </location>
</feature>
<dbReference type="Gene3D" id="3.20.20.140">
    <property type="entry name" value="Metal-dependent hydrolases"/>
    <property type="match status" value="1"/>
</dbReference>
<dbReference type="Pfam" id="PF04909">
    <property type="entry name" value="Amidohydro_2"/>
    <property type="match status" value="1"/>
</dbReference>
<dbReference type="RefSeq" id="WP_159725168.1">
    <property type="nucleotide sequence ID" value="NZ_LR732744.1"/>
</dbReference>
<dbReference type="AlphaFoldDB" id="A0A653K5C4"/>
<protein>
    <submittedName>
        <fullName evidence="3">Amidohydrolase</fullName>
    </submittedName>
</protein>
<evidence type="ECO:0000259" key="2">
    <source>
        <dbReference type="Pfam" id="PF04909"/>
    </source>
</evidence>
<accession>A0A653K5C4</accession>
<gene>
    <name evidence="3" type="ORF">ACI8B_220024</name>
</gene>
<evidence type="ECO:0000256" key="1">
    <source>
        <dbReference type="ARBA" id="ARBA00038310"/>
    </source>
</evidence>
<reference evidence="3 4" key="1">
    <citation type="submission" date="2019-10" db="EMBL/GenBank/DDBJ databases">
        <authorList>
            <person name="Karimi E."/>
        </authorList>
    </citation>
    <scope>NUCLEOTIDE SEQUENCE [LARGE SCALE GENOMIC DNA]</scope>
    <source>
        <strain evidence="3">Acinetobacter sp. 8BE</strain>
    </source>
</reference>
<dbReference type="InterPro" id="IPR032466">
    <property type="entry name" value="Metal_Hydrolase"/>
</dbReference>